<sequence length="91" mass="10598">MVGRGRGESVRPCFCMHVYENQHQGLHLSDRIWKHNQKFRMAVIEIIQDGVATGEDPVETARQIEKYVRRGRKTLAVDYPEMMERMGGRIP</sequence>
<dbReference type="Proteomes" id="UP000253090">
    <property type="component" value="Unassembled WGS sequence"/>
</dbReference>
<keyword evidence="2" id="KW-1185">Reference proteome</keyword>
<protein>
    <submittedName>
        <fullName evidence="1">Uncharacterized protein</fullName>
    </submittedName>
</protein>
<dbReference type="EMBL" id="QPJW01000014">
    <property type="protein sequence ID" value="RCX15650.1"/>
    <property type="molecule type" value="Genomic_DNA"/>
</dbReference>
<name>A0A369B1W1_9BACL</name>
<accession>A0A369B1W1</accession>
<gene>
    <name evidence="1" type="ORF">DFP94_11498</name>
</gene>
<comment type="caution">
    <text evidence="1">The sequence shown here is derived from an EMBL/GenBank/DDBJ whole genome shotgun (WGS) entry which is preliminary data.</text>
</comment>
<proteinExistence type="predicted"/>
<organism evidence="1 2">
    <name type="scientific">Fontibacillus phaseoli</name>
    <dbReference type="NCBI Taxonomy" id="1416533"/>
    <lineage>
        <taxon>Bacteria</taxon>
        <taxon>Bacillati</taxon>
        <taxon>Bacillota</taxon>
        <taxon>Bacilli</taxon>
        <taxon>Bacillales</taxon>
        <taxon>Paenibacillaceae</taxon>
        <taxon>Fontibacillus</taxon>
    </lineage>
</organism>
<reference evidence="1 2" key="1">
    <citation type="submission" date="2018-07" db="EMBL/GenBank/DDBJ databases">
        <title>Genomic Encyclopedia of Type Strains, Phase III (KMG-III): the genomes of soil and plant-associated and newly described type strains.</title>
        <authorList>
            <person name="Whitman W."/>
        </authorList>
    </citation>
    <scope>NUCLEOTIDE SEQUENCE [LARGE SCALE GENOMIC DNA]</scope>
    <source>
        <strain evidence="1 2">CECT 8333</strain>
    </source>
</reference>
<dbReference type="AlphaFoldDB" id="A0A369B1W1"/>
<evidence type="ECO:0000313" key="1">
    <source>
        <dbReference type="EMBL" id="RCX15650.1"/>
    </source>
</evidence>
<evidence type="ECO:0000313" key="2">
    <source>
        <dbReference type="Proteomes" id="UP000253090"/>
    </source>
</evidence>